<accession>A0ABR2GWF8</accession>
<keyword evidence="2" id="KW-1185">Reference proteome</keyword>
<gene>
    <name evidence="1" type="ORF">M9Y10_035941</name>
</gene>
<proteinExistence type="predicted"/>
<evidence type="ECO:0000313" key="2">
    <source>
        <dbReference type="Proteomes" id="UP001470230"/>
    </source>
</evidence>
<comment type="caution">
    <text evidence="1">The sequence shown here is derived from an EMBL/GenBank/DDBJ whole genome shotgun (WGS) entry which is preliminary data.</text>
</comment>
<organism evidence="1 2">
    <name type="scientific">Tritrichomonas musculus</name>
    <dbReference type="NCBI Taxonomy" id="1915356"/>
    <lineage>
        <taxon>Eukaryota</taxon>
        <taxon>Metamonada</taxon>
        <taxon>Parabasalia</taxon>
        <taxon>Tritrichomonadida</taxon>
        <taxon>Tritrichomonadidae</taxon>
        <taxon>Tritrichomonas</taxon>
    </lineage>
</organism>
<dbReference type="Proteomes" id="UP001470230">
    <property type="component" value="Unassembled WGS sequence"/>
</dbReference>
<sequence length="78" mass="9369">MNDKEFCPFYEFVLFANVEKEAIEEFVSVIDIDRMTIGTWKQLCKRLVGINDEEENKKGDTKNEKRRKERTFYIQAEI</sequence>
<evidence type="ECO:0000313" key="1">
    <source>
        <dbReference type="EMBL" id="KAK8837996.1"/>
    </source>
</evidence>
<protein>
    <submittedName>
        <fullName evidence="1">Uncharacterized protein</fullName>
    </submittedName>
</protein>
<reference evidence="1 2" key="1">
    <citation type="submission" date="2024-04" db="EMBL/GenBank/DDBJ databases">
        <title>Tritrichomonas musculus Genome.</title>
        <authorList>
            <person name="Alves-Ferreira E."/>
            <person name="Grigg M."/>
            <person name="Lorenzi H."/>
            <person name="Galac M."/>
        </authorList>
    </citation>
    <scope>NUCLEOTIDE SEQUENCE [LARGE SCALE GENOMIC DNA]</scope>
    <source>
        <strain evidence="1 2">EAF2021</strain>
    </source>
</reference>
<name>A0ABR2GWF8_9EUKA</name>
<dbReference type="EMBL" id="JAPFFF010000057">
    <property type="protein sequence ID" value="KAK8837996.1"/>
    <property type="molecule type" value="Genomic_DNA"/>
</dbReference>